<evidence type="ECO:0000313" key="3">
    <source>
        <dbReference type="EMBL" id="BBT42612.1"/>
    </source>
</evidence>
<dbReference type="AlphaFoldDB" id="A0A6S5U1D4"/>
<organism evidence="3 4">
    <name type="scientific">Pseudomonas putida</name>
    <name type="common">Arthrobacter siderocapsulatus</name>
    <dbReference type="NCBI Taxonomy" id="303"/>
    <lineage>
        <taxon>Bacteria</taxon>
        <taxon>Pseudomonadati</taxon>
        <taxon>Pseudomonadota</taxon>
        <taxon>Gammaproteobacteria</taxon>
        <taxon>Pseudomonadales</taxon>
        <taxon>Pseudomonadaceae</taxon>
        <taxon>Pseudomonas</taxon>
    </lineage>
</organism>
<dbReference type="PANTHER" id="PTHR30024">
    <property type="entry name" value="ALIPHATIC SULFONATES-BINDING PROTEIN-RELATED"/>
    <property type="match status" value="1"/>
</dbReference>
<accession>A0A6S5U1D4</accession>
<evidence type="ECO:0000313" key="4">
    <source>
        <dbReference type="Proteomes" id="UP000515680"/>
    </source>
</evidence>
<name>A0A6S5U1D4_PSEPU</name>
<dbReference type="RefSeq" id="WP_090344294.1">
    <property type="nucleotide sequence ID" value="NZ_AP022055.1"/>
</dbReference>
<feature type="domain" description="SsuA/THI5-like" evidence="2">
    <location>
        <begin position="71"/>
        <end position="264"/>
    </location>
</feature>
<proteinExistence type="predicted"/>
<evidence type="ECO:0000256" key="1">
    <source>
        <dbReference type="SAM" id="SignalP"/>
    </source>
</evidence>
<feature type="chain" id="PRO_5028359075" evidence="1">
    <location>
        <begin position="31"/>
        <end position="353"/>
    </location>
</feature>
<gene>
    <name evidence="3" type="ORF">WP8W18C01_49530</name>
</gene>
<feature type="signal peptide" evidence="1">
    <location>
        <begin position="1"/>
        <end position="30"/>
    </location>
</feature>
<sequence>MKIPFRRLFSTFASPLLAGLLAASVLSAQAAQADAPHSIRIAVPDLSAGSQPSAGGVVDVLRSQQLLEQEFAKDGIHIDWRFFKGAGPVINEALANGQADFAYLGDLAAIIGKANGLDTRVLSAGVRGVKSYLAVVPGSGIHSLQDLKGKRVAVFRGTANQLSFASALASQGLSERDLKIINLDFNAANAAIAAKQIDATWGLSTLLSLRERGLVELPVNSRDLKGAGSTQAVLLGTGAFIDQHPDLVARLVTAQQKAVKWLRDENNRKAYVDLVASTANYPRVILEGDLAQENLAHYFDPRLDAEFVGLLQQGVDLAAKERLIRRGFQVSDWIEPRFLDAALQQDQAVQAAR</sequence>
<evidence type="ECO:0000259" key="2">
    <source>
        <dbReference type="Pfam" id="PF09084"/>
    </source>
</evidence>
<dbReference type="InterPro" id="IPR015168">
    <property type="entry name" value="SsuA/THI5"/>
</dbReference>
<dbReference type="Gene3D" id="3.40.190.10">
    <property type="entry name" value="Periplasmic binding protein-like II"/>
    <property type="match status" value="2"/>
</dbReference>
<dbReference type="EMBL" id="AP022227">
    <property type="protein sequence ID" value="BBT42612.1"/>
    <property type="molecule type" value="Genomic_DNA"/>
</dbReference>
<dbReference type="Proteomes" id="UP000515680">
    <property type="component" value="Chromosome"/>
</dbReference>
<dbReference type="PANTHER" id="PTHR30024:SF21">
    <property type="entry name" value="ABC TRANSPORTER SUBSTRATE-BINDING PROTEIN"/>
    <property type="match status" value="1"/>
</dbReference>
<dbReference type="Pfam" id="PF09084">
    <property type="entry name" value="NMT1"/>
    <property type="match status" value="1"/>
</dbReference>
<dbReference type="SUPFAM" id="SSF53850">
    <property type="entry name" value="Periplasmic binding protein-like II"/>
    <property type="match status" value="1"/>
</dbReference>
<reference evidence="3 4" key="1">
    <citation type="submission" date="2019-12" db="EMBL/GenBank/DDBJ databases">
        <title>complete genome sequences of Pseudomonas putida str. WP8-W18-CRE-01 isolated from wastewater treatment plant effluent.</title>
        <authorList>
            <person name="Sekizuka T."/>
            <person name="Itokawa K."/>
            <person name="Yatsu K."/>
            <person name="Inamine Y."/>
            <person name="Kuroda M."/>
        </authorList>
    </citation>
    <scope>NUCLEOTIDE SEQUENCE [LARGE SCALE GENOMIC DNA]</scope>
    <source>
        <strain evidence="3 4">WP8-W18-CRE-01</strain>
    </source>
</reference>
<protein>
    <submittedName>
        <fullName evidence="3">ABC transporter</fullName>
    </submittedName>
</protein>
<keyword evidence="1" id="KW-0732">Signal</keyword>